<dbReference type="Gene3D" id="1.10.1220.10">
    <property type="entry name" value="Met repressor-like"/>
    <property type="match status" value="1"/>
</dbReference>
<gene>
    <name evidence="1" type="ORF">C7373_104172</name>
</gene>
<dbReference type="GO" id="GO:0006355">
    <property type="term" value="P:regulation of DNA-templated transcription"/>
    <property type="evidence" value="ECO:0007669"/>
    <property type="project" value="InterPro"/>
</dbReference>
<dbReference type="Proteomes" id="UP000245778">
    <property type="component" value="Unassembled WGS sequence"/>
</dbReference>
<dbReference type="GeneID" id="93228918"/>
<dbReference type="EMBL" id="QEKK01000004">
    <property type="protein sequence ID" value="PVY58576.1"/>
    <property type="molecule type" value="Genomic_DNA"/>
</dbReference>
<evidence type="ECO:0000313" key="1">
    <source>
        <dbReference type="EMBL" id="PVY58576.1"/>
    </source>
</evidence>
<dbReference type="InterPro" id="IPR010985">
    <property type="entry name" value="Ribbon_hlx_hlx"/>
</dbReference>
<comment type="caution">
    <text evidence="1">The sequence shown here is derived from an EMBL/GenBank/DDBJ whole genome shotgun (WGS) entry which is preliminary data.</text>
</comment>
<name>A0A2U1CCC2_9FIRM</name>
<organism evidence="1 2">
    <name type="scientific">Intestinimonas butyriciproducens</name>
    <dbReference type="NCBI Taxonomy" id="1297617"/>
    <lineage>
        <taxon>Bacteria</taxon>
        <taxon>Bacillati</taxon>
        <taxon>Bacillota</taxon>
        <taxon>Clostridia</taxon>
        <taxon>Eubacteriales</taxon>
        <taxon>Intestinimonas</taxon>
    </lineage>
</organism>
<dbReference type="InterPro" id="IPR013321">
    <property type="entry name" value="Arc_rbn_hlx_hlx"/>
</dbReference>
<sequence length="67" mass="7337">MPASKAQQRAQNKWISKAYDRINLTVPKGRKETIQAHAAAQGESVNGFIGRAIEEAMIRDQKGGVSQ</sequence>
<proteinExistence type="predicted"/>
<dbReference type="AlphaFoldDB" id="A0A2U1CCC2"/>
<accession>A0A2U1CCC2</accession>
<dbReference type="RefSeq" id="WP_242976549.1">
    <property type="nucleotide sequence ID" value="NZ_CP011524.1"/>
</dbReference>
<evidence type="ECO:0000313" key="2">
    <source>
        <dbReference type="Proteomes" id="UP000245778"/>
    </source>
</evidence>
<reference evidence="1 2" key="1">
    <citation type="submission" date="2018-04" db="EMBL/GenBank/DDBJ databases">
        <title>Genomic Encyclopedia of Type Strains, Phase IV (KMG-IV): sequencing the most valuable type-strain genomes for metagenomic binning, comparative biology and taxonomic classification.</title>
        <authorList>
            <person name="Goeker M."/>
        </authorList>
    </citation>
    <scope>NUCLEOTIDE SEQUENCE [LARGE SCALE GENOMIC DNA]</scope>
    <source>
        <strain evidence="1 2">DSM 26588</strain>
    </source>
</reference>
<evidence type="ECO:0008006" key="3">
    <source>
        <dbReference type="Google" id="ProtNLM"/>
    </source>
</evidence>
<protein>
    <recommendedName>
        <fullName evidence="3">Arc-like DNA binding domain-containing protein</fullName>
    </recommendedName>
</protein>
<dbReference type="SUPFAM" id="SSF47598">
    <property type="entry name" value="Ribbon-helix-helix"/>
    <property type="match status" value="1"/>
</dbReference>